<sequence>MWIDTRSKLVMRADLLDRDGEPLEQYRAVSYVINESG</sequence>
<dbReference type="Proteomes" id="UP000029227">
    <property type="component" value="Unassembled WGS sequence"/>
</dbReference>
<gene>
    <name evidence="2" type="ORF">JCM19237_4457</name>
</gene>
<accession>A0A090R282</accession>
<feature type="domain" description="MucB/RseB N-terminal" evidence="1">
    <location>
        <begin position="1"/>
        <end position="35"/>
    </location>
</feature>
<evidence type="ECO:0000259" key="1">
    <source>
        <dbReference type="Pfam" id="PF03888"/>
    </source>
</evidence>
<proteinExistence type="predicted"/>
<dbReference type="Pfam" id="PF03888">
    <property type="entry name" value="MucB_RseB"/>
    <property type="match status" value="1"/>
</dbReference>
<dbReference type="Gene3D" id="2.50.20.10">
    <property type="entry name" value="Lipoprotein localisation LolA/LolB/LppX"/>
    <property type="match status" value="1"/>
</dbReference>
<name>A0A090R282_9GAMM</name>
<dbReference type="STRING" id="754436.JCM19237_4457"/>
<evidence type="ECO:0000313" key="2">
    <source>
        <dbReference type="EMBL" id="GAL08224.1"/>
    </source>
</evidence>
<reference evidence="2 3" key="1">
    <citation type="journal article" date="2014" name="Genome Announc.">
        <title>Draft Genome Sequences of Two Vibrionaceae Species, Vibrio ponticus C121 and Photobacterium aphoticum C119, Isolated as Coral Reef Microbiota.</title>
        <authorList>
            <person name="Al-saari N."/>
            <person name="Meirelles P.M."/>
            <person name="Mino S."/>
            <person name="Suda W."/>
            <person name="Oshima K."/>
            <person name="Hattori M."/>
            <person name="Ohkuma M."/>
            <person name="Thompson F.L."/>
            <person name="Gomez-Gil B."/>
            <person name="Sawabe T."/>
            <person name="Sawabe T."/>
        </authorList>
    </citation>
    <scope>NUCLEOTIDE SEQUENCE [LARGE SCALE GENOMIC DNA]</scope>
    <source>
        <strain evidence="2 3">JCM 19237</strain>
    </source>
</reference>
<comment type="caution">
    <text evidence="2">The sequence shown here is derived from an EMBL/GenBank/DDBJ whole genome shotgun (WGS) entry which is preliminary data.</text>
</comment>
<dbReference type="AlphaFoldDB" id="A0A090R282"/>
<dbReference type="EMBL" id="BBMN01000023">
    <property type="protein sequence ID" value="GAL08224.1"/>
    <property type="molecule type" value="Genomic_DNA"/>
</dbReference>
<protein>
    <submittedName>
        <fullName evidence="2">Sigma factor RpoE negative regulatory protein RseB</fullName>
    </submittedName>
</protein>
<organism evidence="2 3">
    <name type="scientific">Photobacterium aphoticum</name>
    <dbReference type="NCBI Taxonomy" id="754436"/>
    <lineage>
        <taxon>Bacteria</taxon>
        <taxon>Pseudomonadati</taxon>
        <taxon>Pseudomonadota</taxon>
        <taxon>Gammaproteobacteria</taxon>
        <taxon>Vibrionales</taxon>
        <taxon>Vibrionaceae</taxon>
        <taxon>Photobacterium</taxon>
    </lineage>
</organism>
<dbReference type="eggNOG" id="COG3026">
    <property type="taxonomic scope" value="Bacteria"/>
</dbReference>
<dbReference type="InterPro" id="IPR033434">
    <property type="entry name" value="MucB/RseB_N"/>
</dbReference>
<evidence type="ECO:0000313" key="3">
    <source>
        <dbReference type="Proteomes" id="UP000029227"/>
    </source>
</evidence>